<sequence>MKLWQKISLVLFTGLILFPSAVDLAHIFAGHQHYTCNHYAESHIHQDTVDCDIFHFQQNPFSFPPAVAWSLYEPQVESLHLKKEYLYLSTFQKLHFSLRAPPALA</sequence>
<evidence type="ECO:0000256" key="1">
    <source>
        <dbReference type="SAM" id="SignalP"/>
    </source>
</evidence>
<keyword evidence="3" id="KW-1185">Reference proteome</keyword>
<dbReference type="Proteomes" id="UP001148482">
    <property type="component" value="Unassembled WGS sequence"/>
</dbReference>
<evidence type="ECO:0000313" key="2">
    <source>
        <dbReference type="EMBL" id="MCX2837008.1"/>
    </source>
</evidence>
<keyword evidence="1" id="KW-0732">Signal</keyword>
<comment type="caution">
    <text evidence="2">The sequence shown here is derived from an EMBL/GenBank/DDBJ whole genome shotgun (WGS) entry which is preliminary data.</text>
</comment>
<dbReference type="EMBL" id="JAPJDA010000003">
    <property type="protein sequence ID" value="MCX2837008.1"/>
    <property type="molecule type" value="Genomic_DNA"/>
</dbReference>
<name>A0A9X3I026_9FLAO</name>
<reference evidence="2" key="1">
    <citation type="submission" date="2022-11" db="EMBL/GenBank/DDBJ databases">
        <title>Salinimicrobium profundisediminis sp. nov., isolated from deep-sea sediment of the Mariana Trench.</title>
        <authorList>
            <person name="Fu H."/>
        </authorList>
    </citation>
    <scope>NUCLEOTIDE SEQUENCE</scope>
    <source>
        <strain evidence="2">MT39</strain>
    </source>
</reference>
<accession>A0A9X3I026</accession>
<dbReference type="AlphaFoldDB" id="A0A9X3I026"/>
<protein>
    <recommendedName>
        <fullName evidence="4">DUF2946 domain-containing protein</fullName>
    </recommendedName>
</protein>
<evidence type="ECO:0008006" key="4">
    <source>
        <dbReference type="Google" id="ProtNLM"/>
    </source>
</evidence>
<gene>
    <name evidence="2" type="ORF">OQ279_02485</name>
</gene>
<proteinExistence type="predicted"/>
<evidence type="ECO:0000313" key="3">
    <source>
        <dbReference type="Proteomes" id="UP001148482"/>
    </source>
</evidence>
<dbReference type="RefSeq" id="WP_266068208.1">
    <property type="nucleotide sequence ID" value="NZ_JAPJDA010000003.1"/>
</dbReference>
<feature type="signal peptide" evidence="1">
    <location>
        <begin position="1"/>
        <end position="25"/>
    </location>
</feature>
<organism evidence="2 3">
    <name type="scientific">Salinimicrobium profundisediminis</name>
    <dbReference type="NCBI Taxonomy" id="2994553"/>
    <lineage>
        <taxon>Bacteria</taxon>
        <taxon>Pseudomonadati</taxon>
        <taxon>Bacteroidota</taxon>
        <taxon>Flavobacteriia</taxon>
        <taxon>Flavobacteriales</taxon>
        <taxon>Flavobacteriaceae</taxon>
        <taxon>Salinimicrobium</taxon>
    </lineage>
</organism>
<feature type="chain" id="PRO_5040776233" description="DUF2946 domain-containing protein" evidence="1">
    <location>
        <begin position="26"/>
        <end position="105"/>
    </location>
</feature>